<keyword evidence="4" id="KW-1185">Reference proteome</keyword>
<dbReference type="Gene3D" id="3.90.550.10">
    <property type="entry name" value="Spore Coat Polysaccharide Biosynthesis Protein SpsA, Chain A"/>
    <property type="match status" value="1"/>
</dbReference>
<proteinExistence type="predicted"/>
<protein>
    <submittedName>
        <fullName evidence="3">Glycosyltransferase family 2 protein</fullName>
    </submittedName>
</protein>
<name>A0A7C9TLI4_9BURK</name>
<dbReference type="InterPro" id="IPR029044">
    <property type="entry name" value="Nucleotide-diphossugar_trans"/>
</dbReference>
<dbReference type="SUPFAM" id="SSF53448">
    <property type="entry name" value="Nucleotide-diphospho-sugar transferases"/>
    <property type="match status" value="1"/>
</dbReference>
<feature type="region of interest" description="Disordered" evidence="1">
    <location>
        <begin position="754"/>
        <end position="775"/>
    </location>
</feature>
<dbReference type="AlphaFoldDB" id="A0A7C9TLI4"/>
<dbReference type="GO" id="GO:0016740">
    <property type="term" value="F:transferase activity"/>
    <property type="evidence" value="ECO:0007669"/>
    <property type="project" value="UniProtKB-KW"/>
</dbReference>
<evidence type="ECO:0000259" key="2">
    <source>
        <dbReference type="Pfam" id="PF00535"/>
    </source>
</evidence>
<dbReference type="Pfam" id="PF00535">
    <property type="entry name" value="Glycos_transf_2"/>
    <property type="match status" value="1"/>
</dbReference>
<dbReference type="CDD" id="cd04186">
    <property type="entry name" value="GT_2_like_c"/>
    <property type="match status" value="1"/>
</dbReference>
<reference evidence="3 4" key="1">
    <citation type="submission" date="2020-02" db="EMBL/GenBank/DDBJ databases">
        <title>Ideonella bacterium strain TBM-1.</title>
        <authorList>
            <person name="Chen W.-M."/>
        </authorList>
    </citation>
    <scope>NUCLEOTIDE SEQUENCE [LARGE SCALE GENOMIC DNA]</scope>
    <source>
        <strain evidence="3 4">TBM-1</strain>
    </source>
</reference>
<gene>
    <name evidence="3" type="ORF">G3A44_19610</name>
</gene>
<dbReference type="PANTHER" id="PTHR43179:SF7">
    <property type="entry name" value="RHAMNOSYLTRANSFERASE WBBL"/>
    <property type="match status" value="1"/>
</dbReference>
<dbReference type="PANTHER" id="PTHR43179">
    <property type="entry name" value="RHAMNOSYLTRANSFERASE WBBL"/>
    <property type="match status" value="1"/>
</dbReference>
<feature type="non-terminal residue" evidence="3">
    <location>
        <position position="1"/>
    </location>
</feature>
<evidence type="ECO:0000256" key="1">
    <source>
        <dbReference type="SAM" id="MobiDB-lite"/>
    </source>
</evidence>
<evidence type="ECO:0000313" key="4">
    <source>
        <dbReference type="Proteomes" id="UP000484255"/>
    </source>
</evidence>
<evidence type="ECO:0000313" key="3">
    <source>
        <dbReference type="EMBL" id="NDY93401.1"/>
    </source>
</evidence>
<dbReference type="EMBL" id="JAAGOH010000034">
    <property type="protein sequence ID" value="NDY93401.1"/>
    <property type="molecule type" value="Genomic_DNA"/>
</dbReference>
<sequence>TGTWRLPGPDQAAARAAHVLPGWCLAAGGALQMLGERAALVLPPPAQAGQLHLQLALALEPPAGPRPRLTLRLDGQALQPEDPPLTAAVLQLEAGPVTRAGGPGRVLSLHLAWPPGAAGAGVLLRDLQLSLRPAAVAEDRSAPTASLYRVREFQPDPAWYEARYPHVVRGLQAGRWASLAEFQRLEGDRRHCSPSALFSAPFYAERAGYDARAPGWSLVEDYLRHGAPRGLSPHWLFDEAFVQARDLRLAQAQASGGLTGAYLYFLRLGQRSGLRPHPLYCASTVAQAPGAQAAAPGRLFDWLVTDAHEQGVCPSVLFDEAFYLARLPAAVRAQIGPGLRFGSALQHCCERGLAQGRSPLPDLDVEHYLRECARHGRLAELAGQSVVEHFLRVGVAAGLDPNPRFQAAHYLARHPTAAEEIRRLGLLGPLEHYLLLGRDRGWSAAPPLAERPVDLDQARGLYERRTRLEAARLDAAAPLRLDLPAAPDLSVIVPVLDHHDFTAALLLQLAALQRQDPDLRLEVIVVDNGSTDRTTDLGERVHGLKLLRLPQAVGYPAACNAGARQAAGAHLLFLNNDIELVPGTLQAAVRALADPTVGAVGGQVLQLDGRLQEAGGVVFRDGSTAGCGRGQDPLTPRYRRARDVDYCSGCCLAVRRGDFEALGGFDEGYSPGYYEDTDLCLRLWARGLRVRYDPALAVHHYEHASYGRGRGGAAAWTLIQARRERFAAHHAERLTAHPERALDRLDALAFWRTGPPADLPTDPAPRDPDPQDTAP</sequence>
<accession>A0A7C9TLI4</accession>
<keyword evidence="3" id="KW-0808">Transferase</keyword>
<dbReference type="RefSeq" id="WP_163459439.1">
    <property type="nucleotide sequence ID" value="NZ_JAAGOH010000034.1"/>
</dbReference>
<feature type="domain" description="Glycosyltransferase 2-like" evidence="2">
    <location>
        <begin position="490"/>
        <end position="658"/>
    </location>
</feature>
<organism evidence="3 4">
    <name type="scientific">Ideonella livida</name>
    <dbReference type="NCBI Taxonomy" id="2707176"/>
    <lineage>
        <taxon>Bacteria</taxon>
        <taxon>Pseudomonadati</taxon>
        <taxon>Pseudomonadota</taxon>
        <taxon>Betaproteobacteria</taxon>
        <taxon>Burkholderiales</taxon>
        <taxon>Sphaerotilaceae</taxon>
        <taxon>Ideonella</taxon>
    </lineage>
</organism>
<dbReference type="Proteomes" id="UP000484255">
    <property type="component" value="Unassembled WGS sequence"/>
</dbReference>
<dbReference type="InterPro" id="IPR001173">
    <property type="entry name" value="Glyco_trans_2-like"/>
</dbReference>
<comment type="caution">
    <text evidence="3">The sequence shown here is derived from an EMBL/GenBank/DDBJ whole genome shotgun (WGS) entry which is preliminary data.</text>
</comment>